<protein>
    <recommendedName>
        <fullName evidence="1">Reverse transcriptase zinc-binding domain-containing protein</fullName>
    </recommendedName>
</protein>
<feature type="domain" description="Reverse transcriptase zinc-binding" evidence="1">
    <location>
        <begin position="7"/>
        <end position="75"/>
    </location>
</feature>
<dbReference type="EMBL" id="LS480641">
    <property type="protein sequence ID" value="SPT18486.1"/>
    <property type="molecule type" value="Genomic_DNA"/>
</dbReference>
<name>A0A7H4LIP8_WHEAT</name>
<organism evidence="2 3">
    <name type="scientific">Triticum aestivum</name>
    <name type="common">Wheat</name>
    <dbReference type="NCBI Taxonomy" id="4565"/>
    <lineage>
        <taxon>Eukaryota</taxon>
        <taxon>Viridiplantae</taxon>
        <taxon>Streptophyta</taxon>
        <taxon>Embryophyta</taxon>
        <taxon>Tracheophyta</taxon>
        <taxon>Spermatophyta</taxon>
        <taxon>Magnoliopsida</taxon>
        <taxon>Liliopsida</taxon>
        <taxon>Poales</taxon>
        <taxon>Poaceae</taxon>
        <taxon>BOP clade</taxon>
        <taxon>Pooideae</taxon>
        <taxon>Triticodae</taxon>
        <taxon>Triticeae</taxon>
        <taxon>Triticinae</taxon>
        <taxon>Triticum</taxon>
    </lineage>
</organism>
<dbReference type="InterPro" id="IPR026960">
    <property type="entry name" value="RVT-Znf"/>
</dbReference>
<proteinExistence type="predicted"/>
<evidence type="ECO:0000259" key="1">
    <source>
        <dbReference type="Pfam" id="PF13966"/>
    </source>
</evidence>
<dbReference type="Pfam" id="PF13966">
    <property type="entry name" value="zf-RVT"/>
    <property type="match status" value="1"/>
</dbReference>
<dbReference type="AlphaFoldDB" id="A0A7H4LIP8"/>
<dbReference type="Proteomes" id="UP000280104">
    <property type="component" value="Chromosome II"/>
</dbReference>
<sequence>MARPETDLIAPLIWNTKAPRKTKIFAWLLFKDRLSTALNLAHKNIISSDLCARCATLPEDSIHLFITCPLANRIWHQVGVLPQDDDLNELWDVPLPQHLPKNAWPFVLLSLLSSIWAARNDMLFRNVDQCSVITIRNLVSDLDLWSHRLVDTGDKEDVFSWRSYLSARCTVPLLFLQPF</sequence>
<accession>A0A7H4LIP8</accession>
<evidence type="ECO:0000313" key="3">
    <source>
        <dbReference type="Proteomes" id="UP000280104"/>
    </source>
</evidence>
<reference evidence="2 3" key="1">
    <citation type="submission" date="2018-05" db="EMBL/GenBank/DDBJ databases">
        <authorList>
            <person name="Thind KAUR A."/>
        </authorList>
    </citation>
    <scope>NUCLEOTIDE SEQUENCE [LARGE SCALE GENOMIC DNA]</scope>
</reference>
<evidence type="ECO:0000313" key="2">
    <source>
        <dbReference type="EMBL" id="SPT18486.1"/>
    </source>
</evidence>
<gene>
    <name evidence="2" type="ORF">CAMPLR22A2D_LOCUS3098</name>
</gene>